<dbReference type="HOGENOM" id="CLU_2472997_0_0_1"/>
<organism evidence="1 2">
    <name type="scientific">Oryza rufipogon</name>
    <name type="common">Brownbeard rice</name>
    <name type="synonym">Asian wild rice</name>
    <dbReference type="NCBI Taxonomy" id="4529"/>
    <lineage>
        <taxon>Eukaryota</taxon>
        <taxon>Viridiplantae</taxon>
        <taxon>Streptophyta</taxon>
        <taxon>Embryophyta</taxon>
        <taxon>Tracheophyta</taxon>
        <taxon>Spermatophyta</taxon>
        <taxon>Magnoliopsida</taxon>
        <taxon>Liliopsida</taxon>
        <taxon>Poales</taxon>
        <taxon>Poaceae</taxon>
        <taxon>BOP clade</taxon>
        <taxon>Oryzoideae</taxon>
        <taxon>Oryzeae</taxon>
        <taxon>Oryzinae</taxon>
        <taxon>Oryza</taxon>
    </lineage>
</organism>
<proteinExistence type="predicted"/>
<name>A0A0E0QHH1_ORYRU</name>
<sequence>MRLGYLNISTPDFNNINHGYSTHGFIDHSFLAPFALATSTMAQRDIIHIEYSCRFQKVRIESAFDRLAEDKAKQLRMVGRLPDDLGLL</sequence>
<dbReference type="AlphaFoldDB" id="A0A0E0QHH1"/>
<keyword evidence="2" id="KW-1185">Reference proteome</keyword>
<accession>A0A0E0QHH1</accession>
<protein>
    <submittedName>
        <fullName evidence="1">Uncharacterized protein</fullName>
    </submittedName>
</protein>
<reference evidence="2" key="1">
    <citation type="submission" date="2013-06" db="EMBL/GenBank/DDBJ databases">
        <authorList>
            <person name="Zhao Q."/>
        </authorList>
    </citation>
    <scope>NUCLEOTIDE SEQUENCE</scope>
    <source>
        <strain evidence="2">cv. W1943</strain>
    </source>
</reference>
<reference evidence="1" key="2">
    <citation type="submission" date="2015-06" db="UniProtKB">
        <authorList>
            <consortium name="EnsemblPlants"/>
        </authorList>
    </citation>
    <scope>IDENTIFICATION</scope>
</reference>
<dbReference type="EnsemblPlants" id="ORUFI08G12230.1">
    <property type="protein sequence ID" value="ORUFI08G12230.1"/>
    <property type="gene ID" value="ORUFI08G12230"/>
</dbReference>
<dbReference type="Gramene" id="ORUFI08G12230.1">
    <property type="protein sequence ID" value="ORUFI08G12230.1"/>
    <property type="gene ID" value="ORUFI08G12230"/>
</dbReference>
<dbReference type="Proteomes" id="UP000008022">
    <property type="component" value="Unassembled WGS sequence"/>
</dbReference>
<evidence type="ECO:0000313" key="2">
    <source>
        <dbReference type="Proteomes" id="UP000008022"/>
    </source>
</evidence>
<evidence type="ECO:0000313" key="1">
    <source>
        <dbReference type="EnsemblPlants" id="ORUFI08G12230.1"/>
    </source>
</evidence>